<dbReference type="EMBL" id="SDKM01000002">
    <property type="protein sequence ID" value="RYP88725.1"/>
    <property type="molecule type" value="Genomic_DNA"/>
</dbReference>
<proteinExistence type="predicted"/>
<organism evidence="2 3">
    <name type="scientific">Nocardioides guangzhouensis</name>
    <dbReference type="NCBI Taxonomy" id="2497878"/>
    <lineage>
        <taxon>Bacteria</taxon>
        <taxon>Bacillati</taxon>
        <taxon>Actinomycetota</taxon>
        <taxon>Actinomycetes</taxon>
        <taxon>Propionibacteriales</taxon>
        <taxon>Nocardioidaceae</taxon>
        <taxon>Nocardioides</taxon>
    </lineage>
</organism>
<protein>
    <submittedName>
        <fullName evidence="2">NADPH-dependent oxidoreductase</fullName>
    </submittedName>
</protein>
<dbReference type="Gene3D" id="3.40.50.360">
    <property type="match status" value="1"/>
</dbReference>
<dbReference type="GO" id="GO:0005829">
    <property type="term" value="C:cytosol"/>
    <property type="evidence" value="ECO:0007669"/>
    <property type="project" value="TreeGrafter"/>
</dbReference>
<keyword evidence="3" id="KW-1185">Reference proteome</keyword>
<dbReference type="SUPFAM" id="SSF52218">
    <property type="entry name" value="Flavoproteins"/>
    <property type="match status" value="1"/>
</dbReference>
<dbReference type="Proteomes" id="UP000295198">
    <property type="component" value="Unassembled WGS sequence"/>
</dbReference>
<dbReference type="OrthoDB" id="9812295at2"/>
<accession>A0A4Q4ZLB2</accession>
<dbReference type="InterPro" id="IPR005025">
    <property type="entry name" value="FMN_Rdtase-like_dom"/>
</dbReference>
<evidence type="ECO:0000313" key="3">
    <source>
        <dbReference type="Proteomes" id="UP000295198"/>
    </source>
</evidence>
<dbReference type="InterPro" id="IPR050712">
    <property type="entry name" value="NAD(P)H-dep_reductase"/>
</dbReference>
<dbReference type="GO" id="GO:0010181">
    <property type="term" value="F:FMN binding"/>
    <property type="evidence" value="ECO:0007669"/>
    <property type="project" value="TreeGrafter"/>
</dbReference>
<dbReference type="RefSeq" id="WP_134713638.1">
    <property type="nucleotide sequence ID" value="NZ_SDKM01000002.1"/>
</dbReference>
<evidence type="ECO:0000313" key="2">
    <source>
        <dbReference type="EMBL" id="RYP88725.1"/>
    </source>
</evidence>
<dbReference type="InterPro" id="IPR029039">
    <property type="entry name" value="Flavoprotein-like_sf"/>
</dbReference>
<dbReference type="GO" id="GO:0016491">
    <property type="term" value="F:oxidoreductase activity"/>
    <property type="evidence" value="ECO:0007669"/>
    <property type="project" value="InterPro"/>
</dbReference>
<comment type="caution">
    <text evidence="2">The sequence shown here is derived from an EMBL/GenBank/DDBJ whole genome shotgun (WGS) entry which is preliminary data.</text>
</comment>
<dbReference type="Pfam" id="PF03358">
    <property type="entry name" value="FMN_red"/>
    <property type="match status" value="1"/>
</dbReference>
<dbReference type="AlphaFoldDB" id="A0A4Q4ZLB2"/>
<evidence type="ECO:0000259" key="1">
    <source>
        <dbReference type="Pfam" id="PF03358"/>
    </source>
</evidence>
<dbReference type="PANTHER" id="PTHR30543">
    <property type="entry name" value="CHROMATE REDUCTASE"/>
    <property type="match status" value="1"/>
</dbReference>
<reference evidence="2 3" key="1">
    <citation type="submission" date="2019-01" db="EMBL/GenBank/DDBJ databases">
        <title>Nocardioides guangzhouensis sp. nov., an actinobacterium isolated from soil.</title>
        <authorList>
            <person name="Fu Y."/>
            <person name="Cai Y."/>
            <person name="Lin Z."/>
            <person name="Chen P."/>
        </authorList>
    </citation>
    <scope>NUCLEOTIDE SEQUENCE [LARGE SCALE GENOMIC DNA]</scope>
    <source>
        <strain evidence="2 3">130</strain>
    </source>
</reference>
<feature type="domain" description="NADPH-dependent FMN reductase-like" evidence="1">
    <location>
        <begin position="1"/>
        <end position="149"/>
    </location>
</feature>
<name>A0A4Q4ZLB2_9ACTN</name>
<dbReference type="PANTHER" id="PTHR30543:SF21">
    <property type="entry name" value="NAD(P)H-DEPENDENT FMN REDUCTASE LOT6"/>
    <property type="match status" value="1"/>
</dbReference>
<sequence>MRIGIVIGSTRPVRKGGAVGAWVHRIATERGDAEFELVDLRDYGLRLLDAEVVPSDAHGEYADEATRAWSRTIGSFDGFVFVTAEYNHGVPAALKNAVDVLWPEWGNKAVGFVGYGFDGATRAVEQWRSIVAATFMVAVRPQVALQNFADFDGDDFRPLDRRERELTSLLDHVVRMTEATASLRG</sequence>
<gene>
    <name evidence="2" type="ORF">EKO23_02255</name>
</gene>